<dbReference type="Proteomes" id="UP001187315">
    <property type="component" value="Unassembled WGS sequence"/>
</dbReference>
<name>A0AA88NAP0_TACVA</name>
<comment type="caution">
    <text evidence="1">The sequence shown here is derived from an EMBL/GenBank/DDBJ whole genome shotgun (WGS) entry which is preliminary data.</text>
</comment>
<organism evidence="1 2">
    <name type="scientific">Tachysurus vachellii</name>
    <name type="common">Darkbarbel catfish</name>
    <name type="synonym">Pelteobagrus vachellii</name>
    <dbReference type="NCBI Taxonomy" id="175792"/>
    <lineage>
        <taxon>Eukaryota</taxon>
        <taxon>Metazoa</taxon>
        <taxon>Chordata</taxon>
        <taxon>Craniata</taxon>
        <taxon>Vertebrata</taxon>
        <taxon>Euteleostomi</taxon>
        <taxon>Actinopterygii</taxon>
        <taxon>Neopterygii</taxon>
        <taxon>Teleostei</taxon>
        <taxon>Ostariophysi</taxon>
        <taxon>Siluriformes</taxon>
        <taxon>Bagridae</taxon>
        <taxon>Tachysurus</taxon>
    </lineage>
</organism>
<gene>
    <name evidence="1" type="ORF">Q7C36_007042</name>
</gene>
<dbReference type="AlphaFoldDB" id="A0AA88NAP0"/>
<evidence type="ECO:0000313" key="2">
    <source>
        <dbReference type="Proteomes" id="UP001187315"/>
    </source>
</evidence>
<protein>
    <submittedName>
        <fullName evidence="1">Uncharacterized protein</fullName>
    </submittedName>
</protein>
<keyword evidence="2" id="KW-1185">Reference proteome</keyword>
<dbReference type="EMBL" id="JAVHJS010000006">
    <property type="protein sequence ID" value="KAK2855173.1"/>
    <property type="molecule type" value="Genomic_DNA"/>
</dbReference>
<reference evidence="1" key="1">
    <citation type="submission" date="2023-08" db="EMBL/GenBank/DDBJ databases">
        <title>Pelteobagrus vachellii genome.</title>
        <authorList>
            <person name="Liu H."/>
        </authorList>
    </citation>
    <scope>NUCLEOTIDE SEQUENCE</scope>
    <source>
        <strain evidence="1">PRFRI_2022a</strain>
        <tissue evidence="1">Muscle</tissue>
    </source>
</reference>
<proteinExistence type="predicted"/>
<accession>A0AA88NAP0</accession>
<sequence length="66" mass="7636">MKHCVMRFGVMRERLHLARPSVRGLHLFFTQPGKRAQDKDAVVKVTSWTDSLPVNIYHLLRSLHPG</sequence>
<evidence type="ECO:0000313" key="1">
    <source>
        <dbReference type="EMBL" id="KAK2855173.1"/>
    </source>
</evidence>